<dbReference type="RefSeq" id="WP_083125036.1">
    <property type="nucleotide sequence ID" value="NZ_MVIM01000003.1"/>
</dbReference>
<evidence type="ECO:0000313" key="3">
    <source>
        <dbReference type="Proteomes" id="UP000192411"/>
    </source>
</evidence>
<keyword evidence="3" id="KW-1185">Reference proteome</keyword>
<dbReference type="AlphaFoldDB" id="A0A1X0JW82"/>
<name>A0A1X0JW82_9MYCO</name>
<keyword evidence="1" id="KW-0472">Membrane</keyword>
<protein>
    <submittedName>
        <fullName evidence="2">Uncharacterized protein</fullName>
    </submittedName>
</protein>
<dbReference type="Proteomes" id="UP000192411">
    <property type="component" value="Unassembled WGS sequence"/>
</dbReference>
<keyword evidence="1" id="KW-1133">Transmembrane helix</keyword>
<gene>
    <name evidence="2" type="ORF">BST47_08485</name>
</gene>
<proteinExistence type="predicted"/>
<evidence type="ECO:0000313" key="2">
    <source>
        <dbReference type="EMBL" id="ORB67081.1"/>
    </source>
</evidence>
<comment type="caution">
    <text evidence="2">The sequence shown here is derived from an EMBL/GenBank/DDBJ whole genome shotgun (WGS) entry which is preliminary data.</text>
</comment>
<reference evidence="2 3" key="1">
    <citation type="submission" date="2017-02" db="EMBL/GenBank/DDBJ databases">
        <title>The new phylogeny of genus Mycobacterium.</title>
        <authorList>
            <person name="Tortoli E."/>
            <person name="Trovato A."/>
            <person name="Cirillo D.M."/>
        </authorList>
    </citation>
    <scope>NUCLEOTIDE SEQUENCE [LARGE SCALE GENOMIC DNA]</scope>
    <source>
        <strain evidence="2 3">DSM 44338</strain>
    </source>
</reference>
<accession>A0A1X0JW82</accession>
<dbReference type="STRING" id="75922.BST47_08485"/>
<evidence type="ECO:0000256" key="1">
    <source>
        <dbReference type="SAM" id="Phobius"/>
    </source>
</evidence>
<sequence>MSFLRRVLSRKVSVAAMIEFALWLAIPYLLIGFVWAFFDAEQVQLFDTAFRIRLPAGSEILAYVQTAAMWPQLMLGADVCAA</sequence>
<dbReference type="EMBL" id="MVIM01000003">
    <property type="protein sequence ID" value="ORB67081.1"/>
    <property type="molecule type" value="Genomic_DNA"/>
</dbReference>
<keyword evidence="1" id="KW-0812">Transmembrane</keyword>
<feature type="transmembrane region" description="Helical" evidence="1">
    <location>
        <begin position="12"/>
        <end position="38"/>
    </location>
</feature>
<organism evidence="2 3">
    <name type="scientific">Mycolicibacterium tusciae</name>
    <dbReference type="NCBI Taxonomy" id="75922"/>
    <lineage>
        <taxon>Bacteria</taxon>
        <taxon>Bacillati</taxon>
        <taxon>Actinomycetota</taxon>
        <taxon>Actinomycetes</taxon>
        <taxon>Mycobacteriales</taxon>
        <taxon>Mycobacteriaceae</taxon>
        <taxon>Mycolicibacterium</taxon>
    </lineage>
</organism>